<reference evidence="1 2" key="1">
    <citation type="journal article" date="2024" name="Syst. Appl. Microbiol.">
        <title>Evidence for the occurrence of Acinetobacter faecalis in cattle feces and its emended description.</title>
        <authorList>
            <person name="Kyselkova M."/>
            <person name="Xanthopoulou K."/>
            <person name="Shestivska V."/>
            <person name="Spanelova P."/>
            <person name="Maixnerova M."/>
            <person name="Higgins P.G."/>
            <person name="Nemec A."/>
        </authorList>
    </citation>
    <scope>NUCLEOTIDE SEQUENCE [LARGE SCALE GENOMIC DNA]</scope>
    <source>
        <strain evidence="1 2">ANC 7225</strain>
    </source>
</reference>
<dbReference type="RefSeq" id="WP_321104447.1">
    <property type="nucleotide sequence ID" value="NZ_JAXHPO010000073.1"/>
</dbReference>
<organism evidence="1 2">
    <name type="scientific">Acinetobacter faecalis</name>
    <dbReference type="NCBI Taxonomy" id="2665161"/>
    <lineage>
        <taxon>Bacteria</taxon>
        <taxon>Pseudomonadati</taxon>
        <taxon>Pseudomonadota</taxon>
        <taxon>Gammaproteobacteria</taxon>
        <taxon>Moraxellales</taxon>
        <taxon>Moraxellaceae</taxon>
        <taxon>Acinetobacter</taxon>
    </lineage>
</organism>
<gene>
    <name evidence="1" type="ORF">SKM48_11780</name>
</gene>
<evidence type="ECO:0000313" key="2">
    <source>
        <dbReference type="Proteomes" id="UP001284094"/>
    </source>
</evidence>
<accession>A0ABU5GLK1</accession>
<sequence length="105" mass="12128">MAKLANCVSGAFLEWLERGGHKLTVKKHLMIAVKGDKRGVIPFEHNKIKEFYELDEYLSERYELFLKQWLNNGKGFVYELQGAIAGKFFRAQHQNKLMKLAKVAA</sequence>
<name>A0ABU5GLK1_9GAMM</name>
<keyword evidence="2" id="KW-1185">Reference proteome</keyword>
<proteinExistence type="predicted"/>
<protein>
    <submittedName>
        <fullName evidence="1">Uncharacterized protein</fullName>
    </submittedName>
</protein>
<comment type="caution">
    <text evidence="1">The sequence shown here is derived from an EMBL/GenBank/DDBJ whole genome shotgun (WGS) entry which is preliminary data.</text>
</comment>
<dbReference type="EMBL" id="JAXHPO010000073">
    <property type="protein sequence ID" value="MDY6551420.1"/>
    <property type="molecule type" value="Genomic_DNA"/>
</dbReference>
<dbReference type="Proteomes" id="UP001284094">
    <property type="component" value="Unassembled WGS sequence"/>
</dbReference>
<evidence type="ECO:0000313" key="1">
    <source>
        <dbReference type="EMBL" id="MDY6551420.1"/>
    </source>
</evidence>